<organism evidence="1 2">
    <name type="scientific">Leptospira broomii serovar Hurstbridge str. 5399</name>
    <dbReference type="NCBI Taxonomy" id="1049789"/>
    <lineage>
        <taxon>Bacteria</taxon>
        <taxon>Pseudomonadati</taxon>
        <taxon>Spirochaetota</taxon>
        <taxon>Spirochaetia</taxon>
        <taxon>Leptospirales</taxon>
        <taxon>Leptospiraceae</taxon>
        <taxon>Leptospira</taxon>
    </lineage>
</organism>
<dbReference type="EMBL" id="AHMO02000002">
    <property type="protein sequence ID" value="EQA47346.1"/>
    <property type="molecule type" value="Genomic_DNA"/>
</dbReference>
<dbReference type="Proteomes" id="UP000015454">
    <property type="component" value="Unassembled WGS sequence"/>
</dbReference>
<evidence type="ECO:0000313" key="2">
    <source>
        <dbReference type="Proteomes" id="UP000015454"/>
    </source>
</evidence>
<gene>
    <name evidence="1" type="ORF">LEP1GSC050_1811</name>
</gene>
<sequence length="51" mass="5879">MELNFINESSRSDPKRINPIGVFAIKVRSGNFAPLFRIKYDDYSLDCLVDI</sequence>
<name>T0FH99_9LEPT</name>
<comment type="caution">
    <text evidence="1">The sequence shown here is derived from an EMBL/GenBank/DDBJ whole genome shotgun (WGS) entry which is preliminary data.</text>
</comment>
<evidence type="ECO:0000313" key="1">
    <source>
        <dbReference type="EMBL" id="EQA47346.1"/>
    </source>
</evidence>
<protein>
    <submittedName>
        <fullName evidence="1">Uncharacterized protein</fullName>
    </submittedName>
</protein>
<reference evidence="1" key="1">
    <citation type="submission" date="2013-05" db="EMBL/GenBank/DDBJ databases">
        <authorList>
            <person name="Harkins D.M."/>
            <person name="Durkin A.S."/>
            <person name="Brinkac L.M."/>
            <person name="Haft D.H."/>
            <person name="Selengut J.D."/>
            <person name="Sanka R."/>
            <person name="DePew J."/>
            <person name="Purushe J."/>
            <person name="Hartskeerl R.A."/>
            <person name="Ahmed A."/>
            <person name="van der Linden H."/>
            <person name="Goris M.G.A."/>
            <person name="Vinetz J.M."/>
            <person name="Sutton G.G."/>
            <person name="Nierman W.C."/>
            <person name="Fouts D.E."/>
        </authorList>
    </citation>
    <scope>NUCLEOTIDE SEQUENCE [LARGE SCALE GENOMIC DNA]</scope>
    <source>
        <strain evidence="1">5399</strain>
    </source>
</reference>
<accession>T0FH99</accession>
<keyword evidence="2" id="KW-1185">Reference proteome</keyword>
<dbReference type="AlphaFoldDB" id="T0FH99"/>
<proteinExistence type="predicted"/>